<dbReference type="InterPro" id="IPR032809">
    <property type="entry name" value="Put_HupE_UreJ"/>
</dbReference>
<keyword evidence="2" id="KW-0812">Transmembrane</keyword>
<feature type="signal peptide" evidence="3">
    <location>
        <begin position="1"/>
        <end position="23"/>
    </location>
</feature>
<evidence type="ECO:0000313" key="4">
    <source>
        <dbReference type="EMBL" id="MDL9978959.1"/>
    </source>
</evidence>
<protein>
    <submittedName>
        <fullName evidence="4">HupE/UreJ family protein</fullName>
    </submittedName>
</protein>
<keyword evidence="5" id="KW-1185">Reference proteome</keyword>
<feature type="region of interest" description="Disordered" evidence="1">
    <location>
        <begin position="331"/>
        <end position="350"/>
    </location>
</feature>
<evidence type="ECO:0000256" key="1">
    <source>
        <dbReference type="SAM" id="MobiDB-lite"/>
    </source>
</evidence>
<feature type="transmembrane region" description="Helical" evidence="2">
    <location>
        <begin position="238"/>
        <end position="261"/>
    </location>
</feature>
<comment type="caution">
    <text evidence="4">The sequence shown here is derived from an EMBL/GenBank/DDBJ whole genome shotgun (WGS) entry which is preliminary data.</text>
</comment>
<feature type="transmembrane region" description="Helical" evidence="2">
    <location>
        <begin position="394"/>
        <end position="419"/>
    </location>
</feature>
<accession>A0ABT7MWZ7</accession>
<evidence type="ECO:0000256" key="3">
    <source>
        <dbReference type="SAM" id="SignalP"/>
    </source>
</evidence>
<gene>
    <name evidence="4" type="ORF">QSV35_06420</name>
</gene>
<feature type="chain" id="PRO_5046627128" evidence="3">
    <location>
        <begin position="24"/>
        <end position="456"/>
    </location>
</feature>
<feature type="transmembrane region" description="Helical" evidence="2">
    <location>
        <begin position="267"/>
        <end position="287"/>
    </location>
</feature>
<proteinExistence type="predicted"/>
<dbReference type="EMBL" id="JASXSZ010000002">
    <property type="protein sequence ID" value="MDL9978959.1"/>
    <property type="molecule type" value="Genomic_DNA"/>
</dbReference>
<dbReference type="Pfam" id="PF13795">
    <property type="entry name" value="HupE_UreJ_2"/>
    <property type="match status" value="2"/>
</dbReference>
<organism evidence="4 5">
    <name type="scientific">Microbacterium candidum</name>
    <dbReference type="NCBI Taxonomy" id="3041922"/>
    <lineage>
        <taxon>Bacteria</taxon>
        <taxon>Bacillati</taxon>
        <taxon>Actinomycetota</taxon>
        <taxon>Actinomycetes</taxon>
        <taxon>Micrococcales</taxon>
        <taxon>Microbacteriaceae</taxon>
        <taxon>Microbacterium</taxon>
    </lineage>
</organism>
<dbReference type="Proteomes" id="UP001235064">
    <property type="component" value="Unassembled WGS sequence"/>
</dbReference>
<dbReference type="RefSeq" id="WP_286287840.1">
    <property type="nucleotide sequence ID" value="NZ_JASXSZ010000002.1"/>
</dbReference>
<reference evidence="4 5" key="1">
    <citation type="submission" date="2023-06" db="EMBL/GenBank/DDBJ databases">
        <title>Microbacterium sp. nov., isolated from a waste landfill.</title>
        <authorList>
            <person name="Wen W."/>
        </authorList>
    </citation>
    <scope>NUCLEOTIDE SEQUENCE [LARGE SCALE GENOMIC DNA]</scope>
    <source>
        <strain evidence="4 5">ASV49</strain>
    </source>
</reference>
<feature type="transmembrane region" description="Helical" evidence="2">
    <location>
        <begin position="359"/>
        <end position="382"/>
    </location>
</feature>
<keyword evidence="3" id="KW-0732">Signal</keyword>
<feature type="transmembrane region" description="Helical" evidence="2">
    <location>
        <begin position="426"/>
        <end position="447"/>
    </location>
</feature>
<keyword evidence="2" id="KW-1133">Transmembrane helix</keyword>
<keyword evidence="2" id="KW-0472">Membrane</keyword>
<feature type="transmembrane region" description="Helical" evidence="2">
    <location>
        <begin position="207"/>
        <end position="231"/>
    </location>
</feature>
<evidence type="ECO:0000313" key="5">
    <source>
        <dbReference type="Proteomes" id="UP001235064"/>
    </source>
</evidence>
<evidence type="ECO:0000256" key="2">
    <source>
        <dbReference type="SAM" id="Phobius"/>
    </source>
</evidence>
<name>A0ABT7MWZ7_9MICO</name>
<sequence>MTPTRPRRLVAALTIVGTLIAGAAASVLVAAPAEAHVTTVAYADLAPSGATGVRATFDLQYQLLSASVAQEQNDPALFTAAIDQPIEGQEQSVLTGHAASIVDYTAARFAVSAGDVPCRPHLDGGFVFHQRDAADYARYSIVYTCGPTHDRGHVVRSSLFPDREGMVKDTKTIVTYRLDGRSGSAALDAGHPSFTTEQSWTDRFAEFFLLGANHLLTGIDHIFFLVALIISSRRLRDVVLAATCFTLAHSITFLLAALGLVHVTPHVVEPIIALSIAGVAATYLWGLRRPAMIPALSLGGGGMITPGRRDAARSAYGVSTRFARSATLEETLPRGSSGEGGTTESRRGEDPLGLNRQDLLRLAIVFCFGLVHGLGFASAIGIQEAWSWTLLWSLLVFNLGIEAVQLGIIIIVFPPLLLLRRRAPRAALWVSVGIAFFVTIFGLVWAVQRLLGVGLA</sequence>